<keyword evidence="3" id="KW-1133">Transmembrane helix</keyword>
<dbReference type="PaxDb" id="4113-PGSC0003DMT400088905"/>
<sequence length="200" mass="22628">MGSISDNKEVQKVSRLEEGSCPVSLKSSGNQGWNTLREDGRRSHNQDLADQNNFCRREDDYVACYMHMSDSPSSRGSSGRFRLDDFLSRILKKVEGSNKMLKDMKADFSSLNNKVNSHSESIKQLECQMSQLSAQLESKTLERFANDMMVIYKVNHDYQTPTNYVTSLTGMLGFCANLNSVFIVLPLPLVAAFFSSRRRS</sequence>
<proteinExistence type="predicted"/>
<keyword evidence="5" id="KW-1185">Reference proteome</keyword>
<dbReference type="Gramene" id="PGSC0003DMT400088905">
    <property type="protein sequence ID" value="PGSC0003DMT400088905"/>
    <property type="gene ID" value="PGSC0003DMG400038476"/>
</dbReference>
<feature type="transmembrane region" description="Helical" evidence="3">
    <location>
        <begin position="171"/>
        <end position="194"/>
    </location>
</feature>
<feature type="compositionally biased region" description="Basic and acidic residues" evidence="2">
    <location>
        <begin position="1"/>
        <end position="18"/>
    </location>
</feature>
<reference evidence="5" key="1">
    <citation type="journal article" date="2011" name="Nature">
        <title>Genome sequence and analysis of the tuber crop potato.</title>
        <authorList>
            <consortium name="The Potato Genome Sequencing Consortium"/>
        </authorList>
    </citation>
    <scope>NUCLEOTIDE SEQUENCE [LARGE SCALE GENOMIC DNA]</scope>
    <source>
        <strain evidence="5">cv. DM1-3 516 R44</strain>
    </source>
</reference>
<dbReference type="HOGENOM" id="CLU_1368318_0_0_1"/>
<evidence type="ECO:0000256" key="2">
    <source>
        <dbReference type="SAM" id="MobiDB-lite"/>
    </source>
</evidence>
<feature type="coiled-coil region" evidence="1">
    <location>
        <begin position="108"/>
        <end position="142"/>
    </location>
</feature>
<accession>M1DH01</accession>
<keyword evidence="1" id="KW-0175">Coiled coil</keyword>
<keyword evidence="3" id="KW-0472">Membrane</keyword>
<dbReference type="AlphaFoldDB" id="M1DH01"/>
<evidence type="ECO:0000313" key="5">
    <source>
        <dbReference type="Proteomes" id="UP000011115"/>
    </source>
</evidence>
<organism evidence="4 5">
    <name type="scientific">Solanum tuberosum</name>
    <name type="common">Potato</name>
    <dbReference type="NCBI Taxonomy" id="4113"/>
    <lineage>
        <taxon>Eukaryota</taxon>
        <taxon>Viridiplantae</taxon>
        <taxon>Streptophyta</taxon>
        <taxon>Embryophyta</taxon>
        <taxon>Tracheophyta</taxon>
        <taxon>Spermatophyta</taxon>
        <taxon>Magnoliopsida</taxon>
        <taxon>eudicotyledons</taxon>
        <taxon>Gunneridae</taxon>
        <taxon>Pentapetalae</taxon>
        <taxon>asterids</taxon>
        <taxon>lamiids</taxon>
        <taxon>Solanales</taxon>
        <taxon>Solanaceae</taxon>
        <taxon>Solanoideae</taxon>
        <taxon>Solaneae</taxon>
        <taxon>Solanum</taxon>
    </lineage>
</organism>
<dbReference type="Proteomes" id="UP000011115">
    <property type="component" value="Unassembled WGS sequence"/>
</dbReference>
<keyword evidence="3" id="KW-0812">Transmembrane</keyword>
<feature type="compositionally biased region" description="Polar residues" evidence="2">
    <location>
        <begin position="25"/>
        <end position="34"/>
    </location>
</feature>
<dbReference type="InParanoid" id="M1DH01"/>
<reference evidence="4" key="2">
    <citation type="submission" date="2015-06" db="UniProtKB">
        <authorList>
            <consortium name="EnsemblPlants"/>
        </authorList>
    </citation>
    <scope>IDENTIFICATION</scope>
    <source>
        <strain evidence="4">DM1-3 516 R44</strain>
    </source>
</reference>
<dbReference type="EnsemblPlants" id="PGSC0003DMT400088905">
    <property type="protein sequence ID" value="PGSC0003DMT400088905"/>
    <property type="gene ID" value="PGSC0003DMG400038476"/>
</dbReference>
<name>M1DH01_SOLTU</name>
<feature type="region of interest" description="Disordered" evidence="2">
    <location>
        <begin position="1"/>
        <end position="46"/>
    </location>
</feature>
<feature type="compositionally biased region" description="Basic and acidic residues" evidence="2">
    <location>
        <begin position="36"/>
        <end position="46"/>
    </location>
</feature>
<evidence type="ECO:0008006" key="6">
    <source>
        <dbReference type="Google" id="ProtNLM"/>
    </source>
</evidence>
<protein>
    <recommendedName>
        <fullName evidence="6">Integrase core domain containing protein</fullName>
    </recommendedName>
</protein>
<evidence type="ECO:0000313" key="4">
    <source>
        <dbReference type="EnsemblPlants" id="PGSC0003DMT400088905"/>
    </source>
</evidence>
<evidence type="ECO:0000256" key="1">
    <source>
        <dbReference type="SAM" id="Coils"/>
    </source>
</evidence>
<evidence type="ECO:0000256" key="3">
    <source>
        <dbReference type="SAM" id="Phobius"/>
    </source>
</evidence>